<dbReference type="PANTHER" id="PTHR30346:SF30">
    <property type="entry name" value="SMALL NEUTRAL PROTEASE REGULATORY PROTEIN"/>
    <property type="match status" value="1"/>
</dbReference>
<dbReference type="SUPFAM" id="SSF46785">
    <property type="entry name" value="Winged helix' DNA-binding domain"/>
    <property type="match status" value="1"/>
</dbReference>
<dbReference type="InterPro" id="IPR036388">
    <property type="entry name" value="WH-like_DNA-bd_sf"/>
</dbReference>
<evidence type="ECO:0000313" key="7">
    <source>
        <dbReference type="Proteomes" id="UP001323798"/>
    </source>
</evidence>
<dbReference type="InterPro" id="IPR000847">
    <property type="entry name" value="LysR_HTH_N"/>
</dbReference>
<dbReference type="EMBL" id="CP139368">
    <property type="protein sequence ID" value="WPR90596.1"/>
    <property type="molecule type" value="Genomic_DNA"/>
</dbReference>
<reference evidence="6 7" key="1">
    <citation type="submission" date="2023-11" db="EMBL/GenBank/DDBJ databases">
        <title>Genome sequence of Microbacterium rhizosphaerae KACC 19337.</title>
        <authorList>
            <person name="Choi H."/>
            <person name="Kim S."/>
            <person name="Kim Y."/>
            <person name="Kwon S.-W."/>
            <person name="Heo J."/>
        </authorList>
    </citation>
    <scope>NUCLEOTIDE SEQUENCE [LARGE SCALE GENOMIC DNA]</scope>
    <source>
        <strain evidence="6 7">KACC 19337</strain>
    </source>
</reference>
<dbReference type="InterPro" id="IPR036390">
    <property type="entry name" value="WH_DNA-bd_sf"/>
</dbReference>
<gene>
    <name evidence="6" type="ORF">SM116_04695</name>
</gene>
<dbReference type="Gene3D" id="1.10.10.10">
    <property type="entry name" value="Winged helix-like DNA-binding domain superfamily/Winged helix DNA-binding domain"/>
    <property type="match status" value="1"/>
</dbReference>
<dbReference type="SUPFAM" id="SSF53850">
    <property type="entry name" value="Periplasmic binding protein-like II"/>
    <property type="match status" value="1"/>
</dbReference>
<dbReference type="Proteomes" id="UP001323798">
    <property type="component" value="Chromosome"/>
</dbReference>
<dbReference type="PROSITE" id="PS50931">
    <property type="entry name" value="HTH_LYSR"/>
    <property type="match status" value="1"/>
</dbReference>
<dbReference type="RefSeq" id="WP_320943300.1">
    <property type="nucleotide sequence ID" value="NZ_BAABEU010000011.1"/>
</dbReference>
<proteinExistence type="inferred from homology"/>
<organism evidence="6 7">
    <name type="scientific">Microbacterium rhizosphaerae</name>
    <dbReference type="NCBI Taxonomy" id="1678237"/>
    <lineage>
        <taxon>Bacteria</taxon>
        <taxon>Bacillati</taxon>
        <taxon>Actinomycetota</taxon>
        <taxon>Actinomycetes</taxon>
        <taxon>Micrococcales</taxon>
        <taxon>Microbacteriaceae</taxon>
        <taxon>Microbacterium</taxon>
    </lineage>
</organism>
<dbReference type="InterPro" id="IPR005119">
    <property type="entry name" value="LysR_subst-bd"/>
</dbReference>
<dbReference type="Pfam" id="PF03466">
    <property type="entry name" value="LysR_substrate"/>
    <property type="match status" value="1"/>
</dbReference>
<keyword evidence="4" id="KW-0804">Transcription</keyword>
<keyword evidence="2" id="KW-0805">Transcription regulation</keyword>
<name>A0ABZ0SMJ1_9MICO</name>
<sequence length="294" mass="31028">METRLLEYFVAVAQEGGFTRAAERCHAAQSTVSAGIRALESDLGVVLFERDTRRVAQTPTGAAVLPLARELLDQLGRLRDVASDDGVLRGTLRVGTLTNVVAGMRLSSVLGRFQAQHPGVDLQLSPSPTGSAGLARDLADGRIDLAFLGGAPMPLADLEAEPLARSIFVAILPLGHPLGEQDIVPLAELVRLPFIDSPEGFGNRTALDSAIAARGLARRTTIEIADVAQMPLFVAAGLGVAVMPRSLVPSDVVGVDLHPLDTLIEWELLVATRRRPSAAARALRTAVAAEFASD</sequence>
<feature type="domain" description="HTH lysR-type" evidence="5">
    <location>
        <begin position="1"/>
        <end position="58"/>
    </location>
</feature>
<keyword evidence="3" id="KW-0238">DNA-binding</keyword>
<dbReference type="PRINTS" id="PR00039">
    <property type="entry name" value="HTHLYSR"/>
</dbReference>
<evidence type="ECO:0000256" key="1">
    <source>
        <dbReference type="ARBA" id="ARBA00009437"/>
    </source>
</evidence>
<evidence type="ECO:0000256" key="2">
    <source>
        <dbReference type="ARBA" id="ARBA00023015"/>
    </source>
</evidence>
<dbReference type="Gene3D" id="3.40.190.290">
    <property type="match status" value="1"/>
</dbReference>
<protein>
    <submittedName>
        <fullName evidence="6">LysR family transcriptional regulator</fullName>
    </submittedName>
</protein>
<accession>A0ABZ0SMJ1</accession>
<dbReference type="Pfam" id="PF00126">
    <property type="entry name" value="HTH_1"/>
    <property type="match status" value="1"/>
</dbReference>
<keyword evidence="7" id="KW-1185">Reference proteome</keyword>
<dbReference type="PANTHER" id="PTHR30346">
    <property type="entry name" value="TRANSCRIPTIONAL DUAL REGULATOR HCAR-RELATED"/>
    <property type="match status" value="1"/>
</dbReference>
<evidence type="ECO:0000259" key="5">
    <source>
        <dbReference type="PROSITE" id="PS50931"/>
    </source>
</evidence>
<evidence type="ECO:0000256" key="4">
    <source>
        <dbReference type="ARBA" id="ARBA00023163"/>
    </source>
</evidence>
<evidence type="ECO:0000313" key="6">
    <source>
        <dbReference type="EMBL" id="WPR90596.1"/>
    </source>
</evidence>
<evidence type="ECO:0000256" key="3">
    <source>
        <dbReference type="ARBA" id="ARBA00023125"/>
    </source>
</evidence>
<comment type="similarity">
    <text evidence="1">Belongs to the LysR transcriptional regulatory family.</text>
</comment>